<dbReference type="OrthoDB" id="6883592at2"/>
<feature type="transmembrane region" description="Helical" evidence="1">
    <location>
        <begin position="12"/>
        <end position="31"/>
    </location>
</feature>
<evidence type="ECO:0000313" key="3">
    <source>
        <dbReference type="Proteomes" id="UP000245086"/>
    </source>
</evidence>
<gene>
    <name evidence="2" type="ORF">PbB2_02945</name>
</gene>
<accession>A0A2P2EDW2</accession>
<keyword evidence="1" id="KW-0472">Membrane</keyword>
<proteinExistence type="predicted"/>
<keyword evidence="1" id="KW-1133">Transmembrane helix</keyword>
<keyword evidence="1" id="KW-0812">Transmembrane</keyword>
<comment type="caution">
    <text evidence="2">The sequence shown here is derived from an EMBL/GenBank/DDBJ whole genome shotgun (WGS) entry which is preliminary data.</text>
</comment>
<name>A0A2P2EDW2_9PROT</name>
<keyword evidence="3" id="KW-1185">Reference proteome</keyword>
<evidence type="ECO:0000313" key="2">
    <source>
        <dbReference type="EMBL" id="GBF59253.1"/>
    </source>
</evidence>
<organism evidence="2 3">
    <name type="scientific">Candidatus Phycosocius bacilliformis</name>
    <dbReference type="NCBI Taxonomy" id="1445552"/>
    <lineage>
        <taxon>Bacteria</taxon>
        <taxon>Pseudomonadati</taxon>
        <taxon>Pseudomonadota</taxon>
        <taxon>Alphaproteobacteria</taxon>
        <taxon>Caulobacterales</taxon>
        <taxon>Caulobacterales incertae sedis</taxon>
        <taxon>Candidatus Phycosocius</taxon>
    </lineage>
</organism>
<evidence type="ECO:0000256" key="1">
    <source>
        <dbReference type="SAM" id="Phobius"/>
    </source>
</evidence>
<sequence>MTWEFLNPQAFWGLVGVVVGSILTTAKDVFLDRTKQKRDRQYAAVRLVVILELYAEACHDTASDGGEMVSNDAGWEERETMVSKPVLDSFPDDIEWKALKSDLTYRVLRFPVLIAENERAISYAFDEIAGPPDYDEGFDERQKRYAQLGLEALKLAKELRAEVNLPEQAADGLSRELQSIKNRIEQN</sequence>
<dbReference type="RefSeq" id="WP_108986141.1">
    <property type="nucleotide sequence ID" value="NZ_BFBR01000011.1"/>
</dbReference>
<dbReference type="EMBL" id="BFBR01000011">
    <property type="protein sequence ID" value="GBF59253.1"/>
    <property type="molecule type" value="Genomic_DNA"/>
</dbReference>
<dbReference type="Proteomes" id="UP000245086">
    <property type="component" value="Unassembled WGS sequence"/>
</dbReference>
<reference evidence="2 3" key="1">
    <citation type="journal article" date="2018" name="Genome Announc.">
        <title>Draft Genome Sequence of "Candidatus Phycosocius bacilliformis," an Alphaproteobacterial Ectosymbiont of the Hydrocarbon-Producing Green Alga Botryococcus braunii.</title>
        <authorList>
            <person name="Tanabe Y."/>
            <person name="Yamaguchi H."/>
            <person name="Watanabe M.M."/>
        </authorList>
    </citation>
    <scope>NUCLEOTIDE SEQUENCE [LARGE SCALE GENOMIC DNA]</scope>
    <source>
        <strain evidence="2 3">BOTRYCO-2</strain>
    </source>
</reference>
<protein>
    <submittedName>
        <fullName evidence="2">Uncharacterized protein</fullName>
    </submittedName>
</protein>
<dbReference type="AlphaFoldDB" id="A0A2P2EDW2"/>